<gene>
    <name evidence="2" type="ORF">K3169_06160</name>
</gene>
<dbReference type="RefSeq" id="WP_200866036.1">
    <property type="nucleotide sequence ID" value="NZ_CP081201.1"/>
</dbReference>
<keyword evidence="3" id="KW-1185">Reference proteome</keyword>
<evidence type="ECO:0000313" key="2">
    <source>
        <dbReference type="EMBL" id="UXZ97475.1"/>
    </source>
</evidence>
<evidence type="ECO:0008006" key="4">
    <source>
        <dbReference type="Google" id="ProtNLM"/>
    </source>
</evidence>
<dbReference type="Proteomes" id="UP001063228">
    <property type="component" value="Chromosome"/>
</dbReference>
<proteinExistence type="predicted"/>
<evidence type="ECO:0000313" key="3">
    <source>
        <dbReference type="Proteomes" id="UP001063228"/>
    </source>
</evidence>
<evidence type="ECO:0000256" key="1">
    <source>
        <dbReference type="SAM" id="SignalP"/>
    </source>
</evidence>
<sequence length="56" mass="5957">MNIKIKKCVTVLSISAVIAVYAAGVYRNELARQAPQVATCSFGHCVPSTATFSALR</sequence>
<name>A0ABY6FHV2_9PSED</name>
<feature type="signal peptide" evidence="1">
    <location>
        <begin position="1"/>
        <end position="22"/>
    </location>
</feature>
<organism evidence="2 3">
    <name type="scientific">Pseudomonas phytophila</name>
    <dbReference type="NCBI Taxonomy" id="2867264"/>
    <lineage>
        <taxon>Bacteria</taxon>
        <taxon>Pseudomonadati</taxon>
        <taxon>Pseudomonadota</taxon>
        <taxon>Gammaproteobacteria</taxon>
        <taxon>Pseudomonadales</taxon>
        <taxon>Pseudomonadaceae</taxon>
        <taxon>Pseudomonas</taxon>
    </lineage>
</organism>
<keyword evidence="1" id="KW-0732">Signal</keyword>
<accession>A0ABY6FHV2</accession>
<dbReference type="EMBL" id="CP081201">
    <property type="protein sequence ID" value="UXZ97475.1"/>
    <property type="molecule type" value="Genomic_DNA"/>
</dbReference>
<feature type="chain" id="PRO_5046997976" description="Secreted protein" evidence="1">
    <location>
        <begin position="23"/>
        <end position="56"/>
    </location>
</feature>
<protein>
    <recommendedName>
        <fullName evidence="4">Secreted protein</fullName>
    </recommendedName>
</protein>
<reference evidence="2" key="1">
    <citation type="submission" date="2021-08" db="EMBL/GenBank/DDBJ databases">
        <title>Complete genome sequence of Pseudomonas phytophila.</title>
        <authorList>
            <person name="Weir B.S."/>
            <person name="Templeton M.D."/>
            <person name="Arshed S."/>
            <person name="Andersen M.T."/>
            <person name="Jayaraman J."/>
        </authorList>
    </citation>
    <scope>NUCLEOTIDE SEQUENCE</scope>
    <source>
        <strain evidence="2">ICMP 23753</strain>
    </source>
</reference>